<dbReference type="EMBL" id="JBANQN010000005">
    <property type="protein sequence ID" value="KAK6789723.1"/>
    <property type="molecule type" value="Genomic_DNA"/>
</dbReference>
<gene>
    <name evidence="1" type="ORF">RDI58_013523</name>
</gene>
<protein>
    <submittedName>
        <fullName evidence="1">Uncharacterized protein</fullName>
    </submittedName>
</protein>
<dbReference type="Proteomes" id="UP001371456">
    <property type="component" value="Unassembled WGS sequence"/>
</dbReference>
<organism evidence="1 2">
    <name type="scientific">Solanum bulbocastanum</name>
    <name type="common">Wild potato</name>
    <dbReference type="NCBI Taxonomy" id="147425"/>
    <lineage>
        <taxon>Eukaryota</taxon>
        <taxon>Viridiplantae</taxon>
        <taxon>Streptophyta</taxon>
        <taxon>Embryophyta</taxon>
        <taxon>Tracheophyta</taxon>
        <taxon>Spermatophyta</taxon>
        <taxon>Magnoliopsida</taxon>
        <taxon>eudicotyledons</taxon>
        <taxon>Gunneridae</taxon>
        <taxon>Pentapetalae</taxon>
        <taxon>asterids</taxon>
        <taxon>lamiids</taxon>
        <taxon>Solanales</taxon>
        <taxon>Solanaceae</taxon>
        <taxon>Solanoideae</taxon>
        <taxon>Solaneae</taxon>
        <taxon>Solanum</taxon>
    </lineage>
</organism>
<evidence type="ECO:0000313" key="2">
    <source>
        <dbReference type="Proteomes" id="UP001371456"/>
    </source>
</evidence>
<sequence>MIVLDNRLNHQDELLVKELSFERIEEKSSQIPFRS</sequence>
<accession>A0AAN8TJQ1</accession>
<comment type="caution">
    <text evidence="1">The sequence shown here is derived from an EMBL/GenBank/DDBJ whole genome shotgun (WGS) entry which is preliminary data.</text>
</comment>
<reference evidence="1 2" key="1">
    <citation type="submission" date="2024-02" db="EMBL/GenBank/DDBJ databases">
        <title>de novo genome assembly of Solanum bulbocastanum strain 11H21.</title>
        <authorList>
            <person name="Hosaka A.J."/>
        </authorList>
    </citation>
    <scope>NUCLEOTIDE SEQUENCE [LARGE SCALE GENOMIC DNA]</scope>
    <source>
        <tissue evidence="1">Young leaves</tissue>
    </source>
</reference>
<name>A0AAN8TJQ1_SOLBU</name>
<proteinExistence type="predicted"/>
<dbReference type="AlphaFoldDB" id="A0AAN8TJQ1"/>
<keyword evidence="2" id="KW-1185">Reference proteome</keyword>
<evidence type="ECO:0000313" key="1">
    <source>
        <dbReference type="EMBL" id="KAK6789723.1"/>
    </source>
</evidence>